<keyword evidence="2" id="KW-1185">Reference proteome</keyword>
<reference evidence="1" key="1">
    <citation type="journal article" date="2020" name="New Phytol.">
        <title>Comparative genomics reveals dynamic genome evolution in host specialist ectomycorrhizal fungi.</title>
        <authorList>
            <person name="Lofgren L.A."/>
            <person name="Nguyen N.H."/>
            <person name="Vilgalys R."/>
            <person name="Ruytinx J."/>
            <person name="Liao H.L."/>
            <person name="Branco S."/>
            <person name="Kuo A."/>
            <person name="LaButti K."/>
            <person name="Lipzen A."/>
            <person name="Andreopoulos W."/>
            <person name="Pangilinan J."/>
            <person name="Riley R."/>
            <person name="Hundley H."/>
            <person name="Na H."/>
            <person name="Barry K."/>
            <person name="Grigoriev I.V."/>
            <person name="Stajich J.E."/>
            <person name="Kennedy P.G."/>
        </authorList>
    </citation>
    <scope>NUCLEOTIDE SEQUENCE</scope>
    <source>
        <strain evidence="1">DOB743</strain>
    </source>
</reference>
<gene>
    <name evidence="1" type="ORF">EV702DRAFT_945564</name>
</gene>
<name>A0A9P7D8L8_9AGAM</name>
<evidence type="ECO:0000313" key="2">
    <source>
        <dbReference type="Proteomes" id="UP000714275"/>
    </source>
</evidence>
<proteinExistence type="predicted"/>
<dbReference type="Proteomes" id="UP000714275">
    <property type="component" value="Unassembled WGS sequence"/>
</dbReference>
<sequence>DVDLECLSVFEQRLFKKLARSGSAGNYQWGLDAWSHQDGWDPYAGLPSHWNHED</sequence>
<dbReference type="OrthoDB" id="2621411at2759"/>
<protein>
    <submittedName>
        <fullName evidence="1">Uncharacterized protein</fullName>
    </submittedName>
</protein>
<feature type="non-terminal residue" evidence="1">
    <location>
        <position position="1"/>
    </location>
</feature>
<dbReference type="AlphaFoldDB" id="A0A9P7D8L8"/>
<evidence type="ECO:0000313" key="1">
    <source>
        <dbReference type="EMBL" id="KAG1783063.1"/>
    </source>
</evidence>
<feature type="non-terminal residue" evidence="1">
    <location>
        <position position="54"/>
    </location>
</feature>
<comment type="caution">
    <text evidence="1">The sequence shown here is derived from an EMBL/GenBank/DDBJ whole genome shotgun (WGS) entry which is preliminary data.</text>
</comment>
<organism evidence="1 2">
    <name type="scientific">Suillus placidus</name>
    <dbReference type="NCBI Taxonomy" id="48579"/>
    <lineage>
        <taxon>Eukaryota</taxon>
        <taxon>Fungi</taxon>
        <taxon>Dikarya</taxon>
        <taxon>Basidiomycota</taxon>
        <taxon>Agaricomycotina</taxon>
        <taxon>Agaricomycetes</taxon>
        <taxon>Agaricomycetidae</taxon>
        <taxon>Boletales</taxon>
        <taxon>Suillineae</taxon>
        <taxon>Suillaceae</taxon>
        <taxon>Suillus</taxon>
    </lineage>
</organism>
<dbReference type="EMBL" id="JABBWD010000002">
    <property type="protein sequence ID" value="KAG1783063.1"/>
    <property type="molecule type" value="Genomic_DNA"/>
</dbReference>
<accession>A0A9P7D8L8</accession>